<dbReference type="EMBL" id="DXDX01000002">
    <property type="protein sequence ID" value="HIY20285.1"/>
    <property type="molecule type" value="Genomic_DNA"/>
</dbReference>
<feature type="transmembrane region" description="Helical" evidence="1">
    <location>
        <begin position="20"/>
        <end position="50"/>
    </location>
</feature>
<dbReference type="AlphaFoldDB" id="A0A9D2BYD0"/>
<keyword evidence="1" id="KW-1133">Transmembrane helix</keyword>
<dbReference type="InterPro" id="IPR006938">
    <property type="entry name" value="DUF624"/>
</dbReference>
<keyword evidence="1" id="KW-0812">Transmembrane</keyword>
<comment type="caution">
    <text evidence="2">The sequence shown here is derived from an EMBL/GenBank/DDBJ whole genome shotgun (WGS) entry which is preliminary data.</text>
</comment>
<feature type="transmembrane region" description="Helical" evidence="1">
    <location>
        <begin position="110"/>
        <end position="130"/>
    </location>
</feature>
<keyword evidence="1" id="KW-0472">Membrane</keyword>
<gene>
    <name evidence="2" type="ORF">H9841_00095</name>
</gene>
<feature type="transmembrane region" description="Helical" evidence="1">
    <location>
        <begin position="142"/>
        <end position="167"/>
    </location>
</feature>
<protein>
    <submittedName>
        <fullName evidence="2">YesL family protein</fullName>
    </submittedName>
</protein>
<accession>A0A9D2BYD0</accession>
<evidence type="ECO:0000256" key="1">
    <source>
        <dbReference type="SAM" id="Phobius"/>
    </source>
</evidence>
<reference evidence="2" key="1">
    <citation type="journal article" date="2021" name="PeerJ">
        <title>Extensive microbial diversity within the chicken gut microbiome revealed by metagenomics and culture.</title>
        <authorList>
            <person name="Gilroy R."/>
            <person name="Ravi A."/>
            <person name="Getino M."/>
            <person name="Pursley I."/>
            <person name="Horton D.L."/>
            <person name="Alikhan N.F."/>
            <person name="Baker D."/>
            <person name="Gharbi K."/>
            <person name="Hall N."/>
            <person name="Watson M."/>
            <person name="Adriaenssens E.M."/>
            <person name="Foster-Nyarko E."/>
            <person name="Jarju S."/>
            <person name="Secka A."/>
            <person name="Antonio M."/>
            <person name="Oren A."/>
            <person name="Chaudhuri R.R."/>
            <person name="La Ragione R."/>
            <person name="Hildebrand F."/>
            <person name="Pallen M.J."/>
        </authorList>
    </citation>
    <scope>NUCLEOTIDE SEQUENCE</scope>
    <source>
        <strain evidence="2">ChiBcec16_6824</strain>
    </source>
</reference>
<feature type="transmembrane region" description="Helical" evidence="1">
    <location>
        <begin position="77"/>
        <end position="98"/>
    </location>
</feature>
<sequence>MWGTIFNPENHFFQGIDRLFTIMALSLLWLGLCLPLVTAGPATAALYYVLVKCLRRREPYPFKNFLECFKLNFKQGFLAGLICLVVGQGAVLLLYLFYQMAVSGNRTAVVLLVACAVLTVALLGYIAVLFPTLSRFQMGLGGLFLLAGRLASAHILTTLGLGLVLILAGVGVWVLPIGALFFPALAWLLISVPLERIFRAEMLRTMELPPEEERPWYLR</sequence>
<feature type="transmembrane region" description="Helical" evidence="1">
    <location>
        <begin position="173"/>
        <end position="194"/>
    </location>
</feature>
<reference evidence="2" key="2">
    <citation type="submission" date="2021-04" db="EMBL/GenBank/DDBJ databases">
        <authorList>
            <person name="Gilroy R."/>
        </authorList>
    </citation>
    <scope>NUCLEOTIDE SEQUENCE</scope>
    <source>
        <strain evidence="2">ChiBcec16_6824</strain>
    </source>
</reference>
<dbReference type="Pfam" id="PF04854">
    <property type="entry name" value="DUF624"/>
    <property type="match status" value="1"/>
</dbReference>
<dbReference type="Proteomes" id="UP000823868">
    <property type="component" value="Unassembled WGS sequence"/>
</dbReference>
<name>A0A9D2BYD0_9FIRM</name>
<organism evidence="2 3">
    <name type="scientific">Candidatus Flavonifractor merdigallinarum</name>
    <dbReference type="NCBI Taxonomy" id="2838589"/>
    <lineage>
        <taxon>Bacteria</taxon>
        <taxon>Bacillati</taxon>
        <taxon>Bacillota</taxon>
        <taxon>Clostridia</taxon>
        <taxon>Eubacteriales</taxon>
        <taxon>Oscillospiraceae</taxon>
        <taxon>Flavonifractor</taxon>
    </lineage>
</organism>
<evidence type="ECO:0000313" key="2">
    <source>
        <dbReference type="EMBL" id="HIY20285.1"/>
    </source>
</evidence>
<evidence type="ECO:0000313" key="3">
    <source>
        <dbReference type="Proteomes" id="UP000823868"/>
    </source>
</evidence>
<proteinExistence type="predicted"/>